<dbReference type="InterPro" id="IPR036393">
    <property type="entry name" value="AceGlu_kinase-like_sf"/>
</dbReference>
<evidence type="ECO:0000256" key="15">
    <source>
        <dbReference type="ARBA" id="ARBA00063835"/>
    </source>
</evidence>
<dbReference type="GO" id="GO:0019877">
    <property type="term" value="P:diaminopimelate biosynthetic process"/>
    <property type="evidence" value="ECO:0007669"/>
    <property type="project" value="UniProtKB-KW"/>
</dbReference>
<dbReference type="Gene3D" id="3.40.1160.10">
    <property type="entry name" value="Acetylglutamate kinase-like"/>
    <property type="match status" value="1"/>
</dbReference>
<dbReference type="InterPro" id="IPR001341">
    <property type="entry name" value="Asp_kinase"/>
</dbReference>
<dbReference type="Gene3D" id="3.30.2130.10">
    <property type="entry name" value="VC0802-like"/>
    <property type="match status" value="1"/>
</dbReference>
<dbReference type="UniPathway" id="UPA00050">
    <property type="reaction ID" value="UER00461"/>
</dbReference>
<feature type="binding site" evidence="16">
    <location>
        <position position="179"/>
    </location>
    <ligand>
        <name>ATP</name>
        <dbReference type="ChEBI" id="CHEBI:30616"/>
    </ligand>
</feature>
<evidence type="ECO:0000256" key="11">
    <source>
        <dbReference type="ARBA" id="ARBA00022840"/>
    </source>
</evidence>
<dbReference type="PROSITE" id="PS51671">
    <property type="entry name" value="ACT"/>
    <property type="match status" value="2"/>
</dbReference>
<dbReference type="CDD" id="cd04913">
    <property type="entry name" value="ACT_AKii-LysC-BS-like_1"/>
    <property type="match status" value="1"/>
</dbReference>
<dbReference type="FunFam" id="3.40.1160.10:FF:000002">
    <property type="entry name" value="Aspartokinase"/>
    <property type="match status" value="1"/>
</dbReference>
<name>A0A1G6XJ54_PEPNI</name>
<dbReference type="AlphaFoldDB" id="A0A1G6XJ54"/>
<protein>
    <recommendedName>
        <fullName evidence="17">Aspartokinase</fullName>
        <ecNumber evidence="17">2.7.2.4</ecNumber>
    </recommendedName>
</protein>
<evidence type="ECO:0000256" key="14">
    <source>
        <dbReference type="ARBA" id="ARBA00047872"/>
    </source>
</evidence>
<evidence type="ECO:0000256" key="3">
    <source>
        <dbReference type="ARBA" id="ARBA00004986"/>
    </source>
</evidence>
<feature type="domain" description="ACT" evidence="19">
    <location>
        <begin position="345"/>
        <end position="417"/>
    </location>
</feature>
<reference evidence="20 21" key="1">
    <citation type="submission" date="2016-10" db="EMBL/GenBank/DDBJ databases">
        <authorList>
            <person name="de Groot N.N."/>
        </authorList>
    </citation>
    <scope>NUCLEOTIDE SEQUENCE [LARGE SCALE GENOMIC DNA]</scope>
    <source>
        <strain evidence="20 21">DSM 20475</strain>
    </source>
</reference>
<evidence type="ECO:0000259" key="19">
    <source>
        <dbReference type="PROSITE" id="PS51671"/>
    </source>
</evidence>
<dbReference type="InterPro" id="IPR041740">
    <property type="entry name" value="AKii-LysC-BS"/>
</dbReference>
<comment type="pathway">
    <text evidence="4 18">Amino-acid biosynthesis; L-threonine biosynthesis; L-threonine from L-aspartate: step 1/5.</text>
</comment>
<dbReference type="InterPro" id="IPR045865">
    <property type="entry name" value="ACT-like_dom_sf"/>
</dbReference>
<evidence type="ECO:0000256" key="13">
    <source>
        <dbReference type="ARBA" id="ARBA00023154"/>
    </source>
</evidence>
<dbReference type="OrthoDB" id="9799110at2"/>
<dbReference type="InterPro" id="IPR054352">
    <property type="entry name" value="ACT_Aspartokinase"/>
</dbReference>
<dbReference type="NCBIfam" id="TIGR00657">
    <property type="entry name" value="asp_kinases"/>
    <property type="match status" value="1"/>
</dbReference>
<dbReference type="InterPro" id="IPR001048">
    <property type="entry name" value="Asp/Glu/Uridylate_kinase"/>
</dbReference>
<feature type="binding site" evidence="16">
    <location>
        <begin position="209"/>
        <end position="210"/>
    </location>
    <ligand>
        <name>ATP</name>
        <dbReference type="ChEBI" id="CHEBI:30616"/>
    </ligand>
</feature>
<keyword evidence="9 16" id="KW-0547">Nucleotide-binding</keyword>
<comment type="pathway">
    <text evidence="3 18">Amino-acid biosynthesis; L-methionine biosynthesis via de novo pathway; L-homoserine from L-aspartate: step 1/3.</text>
</comment>
<dbReference type="GO" id="GO:0005829">
    <property type="term" value="C:cytosol"/>
    <property type="evidence" value="ECO:0007669"/>
    <property type="project" value="TreeGrafter"/>
</dbReference>
<comment type="catalytic activity">
    <reaction evidence="14 17">
        <text>L-aspartate + ATP = 4-phospho-L-aspartate + ADP</text>
        <dbReference type="Rhea" id="RHEA:23776"/>
        <dbReference type="ChEBI" id="CHEBI:29991"/>
        <dbReference type="ChEBI" id="CHEBI:30616"/>
        <dbReference type="ChEBI" id="CHEBI:57535"/>
        <dbReference type="ChEBI" id="CHEBI:456216"/>
        <dbReference type="EC" id="2.7.2.4"/>
    </reaction>
</comment>
<dbReference type="InterPro" id="IPR005260">
    <property type="entry name" value="Asp_kin_monofn"/>
</dbReference>
<dbReference type="Proteomes" id="UP000198995">
    <property type="component" value="Unassembled WGS sequence"/>
</dbReference>
<evidence type="ECO:0000256" key="1">
    <source>
        <dbReference type="ARBA" id="ARBA00003121"/>
    </source>
</evidence>
<dbReference type="PANTHER" id="PTHR21499">
    <property type="entry name" value="ASPARTATE KINASE"/>
    <property type="match status" value="1"/>
</dbReference>
<evidence type="ECO:0000256" key="4">
    <source>
        <dbReference type="ARBA" id="ARBA00005139"/>
    </source>
</evidence>
<evidence type="ECO:0000256" key="12">
    <source>
        <dbReference type="ARBA" id="ARBA00022915"/>
    </source>
</evidence>
<evidence type="ECO:0000256" key="10">
    <source>
        <dbReference type="ARBA" id="ARBA00022777"/>
    </source>
</evidence>
<comment type="function">
    <text evidence="1">Catalyzes the phosphorylation of the beta-carboxyl group of aspartic acid with ATP to yield 4-phospho-L-aspartate, which is involved in the branched biosynthetic pathway leading to the biosynthesis of amino acids threonine, isoleucine and methionine.</text>
</comment>
<keyword evidence="21" id="KW-1185">Reference proteome</keyword>
<dbReference type="PANTHER" id="PTHR21499:SF3">
    <property type="entry name" value="ASPARTOKINASE"/>
    <property type="match status" value="1"/>
</dbReference>
<dbReference type="InterPro" id="IPR018042">
    <property type="entry name" value="Aspartate_kinase_CS"/>
</dbReference>
<dbReference type="PRINTS" id="PR00474">
    <property type="entry name" value="GLU5KINASE"/>
</dbReference>
<dbReference type="Pfam" id="PF22468">
    <property type="entry name" value="ACT_9"/>
    <property type="match status" value="2"/>
</dbReference>
<dbReference type="EMBL" id="FNAF01000007">
    <property type="protein sequence ID" value="SDD78229.1"/>
    <property type="molecule type" value="Genomic_DNA"/>
</dbReference>
<dbReference type="FunFam" id="3.30.2130.10:FF:000001">
    <property type="entry name" value="Bifunctional aspartokinase/homoserine dehydrogenase"/>
    <property type="match status" value="1"/>
</dbReference>
<keyword evidence="10 17" id="KW-0418">Kinase</keyword>
<dbReference type="PIRSF" id="PIRSF000726">
    <property type="entry name" value="Asp_kin"/>
    <property type="match status" value="1"/>
</dbReference>
<dbReference type="SUPFAM" id="SSF55021">
    <property type="entry name" value="ACT-like"/>
    <property type="match status" value="2"/>
</dbReference>
<comment type="similarity">
    <text evidence="5 17">Belongs to the aspartokinase family.</text>
</comment>
<evidence type="ECO:0000256" key="18">
    <source>
        <dbReference type="RuleBase" id="RU004249"/>
    </source>
</evidence>
<dbReference type="NCBIfam" id="NF005155">
    <property type="entry name" value="PRK06635.1-4"/>
    <property type="match status" value="1"/>
</dbReference>
<keyword evidence="8" id="KW-0677">Repeat</keyword>
<evidence type="ECO:0000313" key="20">
    <source>
        <dbReference type="EMBL" id="SDD78229.1"/>
    </source>
</evidence>
<dbReference type="GO" id="GO:0009088">
    <property type="term" value="P:threonine biosynthetic process"/>
    <property type="evidence" value="ECO:0007669"/>
    <property type="project" value="UniProtKB-UniPathway"/>
</dbReference>
<evidence type="ECO:0000313" key="21">
    <source>
        <dbReference type="Proteomes" id="UP000198995"/>
    </source>
</evidence>
<feature type="binding site" evidence="16">
    <location>
        <position position="184"/>
    </location>
    <ligand>
        <name>ATP</name>
        <dbReference type="ChEBI" id="CHEBI:30616"/>
    </ligand>
</feature>
<dbReference type="CDD" id="cd04923">
    <property type="entry name" value="ACT_AK-LysC-DapG-like_2"/>
    <property type="match status" value="1"/>
</dbReference>
<feature type="binding site" evidence="16">
    <location>
        <begin position="173"/>
        <end position="174"/>
    </location>
    <ligand>
        <name>ATP</name>
        <dbReference type="ChEBI" id="CHEBI:30616"/>
    </ligand>
</feature>
<evidence type="ECO:0000256" key="7">
    <source>
        <dbReference type="ARBA" id="ARBA00022679"/>
    </source>
</evidence>
<dbReference type="UniPathway" id="UPA00034">
    <property type="reaction ID" value="UER00015"/>
</dbReference>
<dbReference type="InterPro" id="IPR002912">
    <property type="entry name" value="ACT_dom"/>
</dbReference>
<evidence type="ECO:0000256" key="8">
    <source>
        <dbReference type="ARBA" id="ARBA00022737"/>
    </source>
</evidence>
<dbReference type="GO" id="GO:0005524">
    <property type="term" value="F:ATP binding"/>
    <property type="evidence" value="ECO:0007669"/>
    <property type="project" value="UniProtKB-KW"/>
</dbReference>
<dbReference type="GO" id="GO:0009090">
    <property type="term" value="P:homoserine biosynthetic process"/>
    <property type="evidence" value="ECO:0007669"/>
    <property type="project" value="TreeGrafter"/>
</dbReference>
<dbReference type="PROSITE" id="PS00324">
    <property type="entry name" value="ASPARTOKINASE"/>
    <property type="match status" value="1"/>
</dbReference>
<evidence type="ECO:0000256" key="16">
    <source>
        <dbReference type="PIRSR" id="PIRSR000726-1"/>
    </source>
</evidence>
<sequence>MALIVQKYGGTSVKDTDRIKIVAEHVAQTAENGNDVIVVVSAPAGFTDDLTQRAARISDDPSPREMDMLLSTGEQISIALLAMALQELGHDAISLTGGQMRIFTDHAHTKARIQYIDLDRVKDELGNGRIVIVAGFQGRTQEHEITTLGRGGSDTTAVAIAAALSADLCEIYTDVDGIYTADPRVVKNPSKLSKISYDEMLELASLGAKVLHPRSVEMAKTHDVPLAVRSSYDTQTGGTLVVKTEALEKEYPVTGLACDQNAAEIVIYGVDDRPGIAAMIFNALADENVNVDLIIQSGVQNAKNDIAFTVPQNELKKTRRIINSLKDDVLYERVTFDDKVMKISAVGSGMVTGRGIAATMFRVFYENGVNIDMIGTSEIKISCIIRDEEGRKEKLMQALHDAFGLESIGENEDRKSE</sequence>
<dbReference type="GO" id="GO:0009089">
    <property type="term" value="P:lysine biosynthetic process via diaminopimelate"/>
    <property type="evidence" value="ECO:0007669"/>
    <property type="project" value="UniProtKB-UniPathway"/>
</dbReference>
<dbReference type="UniPathway" id="UPA00051">
    <property type="reaction ID" value="UER00462"/>
</dbReference>
<feature type="domain" description="ACT" evidence="19">
    <location>
        <begin position="265"/>
        <end position="336"/>
    </location>
</feature>
<comment type="subunit">
    <text evidence="15">Tetramer consisting of 2 isoforms Alpha (catalytic and regulation) and of a homodimer of 2 isoforms Beta (regulation).</text>
</comment>
<evidence type="ECO:0000256" key="17">
    <source>
        <dbReference type="RuleBase" id="RU003448"/>
    </source>
</evidence>
<dbReference type="GO" id="GO:0004072">
    <property type="term" value="F:aspartate kinase activity"/>
    <property type="evidence" value="ECO:0007669"/>
    <property type="project" value="UniProtKB-EC"/>
</dbReference>
<keyword evidence="13" id="KW-0457">Lysine biosynthesis</keyword>
<dbReference type="RefSeq" id="WP_091791904.1">
    <property type="nucleotide sequence ID" value="NZ_FNAF01000007.1"/>
</dbReference>
<organism evidence="20 21">
    <name type="scientific">Peptococcus niger</name>
    <dbReference type="NCBI Taxonomy" id="2741"/>
    <lineage>
        <taxon>Bacteria</taxon>
        <taxon>Bacillati</taxon>
        <taxon>Bacillota</taxon>
        <taxon>Clostridia</taxon>
        <taxon>Eubacteriales</taxon>
        <taxon>Peptococcaceae</taxon>
        <taxon>Peptococcus</taxon>
    </lineage>
</organism>
<dbReference type="Pfam" id="PF00696">
    <property type="entry name" value="AA_kinase"/>
    <property type="match status" value="1"/>
</dbReference>
<gene>
    <name evidence="20" type="ORF">SAMN04489866_1074</name>
</gene>
<proteinExistence type="inferred from homology"/>
<dbReference type="CDD" id="cd04261">
    <property type="entry name" value="AAK_AKii-LysC-BS"/>
    <property type="match status" value="1"/>
</dbReference>
<keyword evidence="11 16" id="KW-0067">ATP-binding</keyword>
<comment type="pathway">
    <text evidence="2 18">Amino-acid biosynthesis; L-lysine biosynthesis via DAP pathway; (S)-tetrahydrodipicolinate from L-aspartate: step 1/4.</text>
</comment>
<evidence type="ECO:0000256" key="2">
    <source>
        <dbReference type="ARBA" id="ARBA00004766"/>
    </source>
</evidence>
<feature type="binding site" evidence="16">
    <location>
        <position position="74"/>
    </location>
    <ligand>
        <name>substrate</name>
    </ligand>
</feature>
<feature type="binding site" evidence="16">
    <location>
        <begin position="7"/>
        <end position="10"/>
    </location>
    <ligand>
        <name>ATP</name>
        <dbReference type="ChEBI" id="CHEBI:30616"/>
    </ligand>
</feature>
<dbReference type="NCBIfam" id="NF005154">
    <property type="entry name" value="PRK06635.1-2"/>
    <property type="match status" value="1"/>
</dbReference>
<dbReference type="NCBIfam" id="TIGR00656">
    <property type="entry name" value="asp_kin_monofn"/>
    <property type="match status" value="1"/>
</dbReference>
<dbReference type="EC" id="2.7.2.4" evidence="17"/>
<feature type="binding site" evidence="16">
    <location>
        <position position="47"/>
    </location>
    <ligand>
        <name>substrate</name>
    </ligand>
</feature>
<evidence type="ECO:0000256" key="9">
    <source>
        <dbReference type="ARBA" id="ARBA00022741"/>
    </source>
</evidence>
<evidence type="ECO:0000256" key="6">
    <source>
        <dbReference type="ARBA" id="ARBA00022605"/>
    </source>
</evidence>
<keyword evidence="6 18" id="KW-0028">Amino-acid biosynthesis</keyword>
<keyword evidence="12" id="KW-0220">Diaminopimelate biosynthesis</keyword>
<dbReference type="SUPFAM" id="SSF53633">
    <property type="entry name" value="Carbamate kinase-like"/>
    <property type="match status" value="1"/>
</dbReference>
<keyword evidence="7 17" id="KW-0808">Transferase</keyword>
<dbReference type="InterPro" id="IPR001057">
    <property type="entry name" value="Glu/AcGlu_kinase"/>
</dbReference>
<dbReference type="STRING" id="2741.SAMN04489866_1074"/>
<evidence type="ECO:0000256" key="5">
    <source>
        <dbReference type="ARBA" id="ARBA00010122"/>
    </source>
</evidence>
<accession>A0A1G6XJ54</accession>